<dbReference type="SUPFAM" id="SSF49899">
    <property type="entry name" value="Concanavalin A-like lectins/glucanases"/>
    <property type="match status" value="1"/>
</dbReference>
<feature type="domain" description="Fibronectin type-III" evidence="3">
    <location>
        <begin position="1186"/>
        <end position="1277"/>
    </location>
</feature>
<dbReference type="InterPro" id="IPR003961">
    <property type="entry name" value="FN3_dom"/>
</dbReference>
<dbReference type="EMBL" id="CP004885">
    <property type="protein sequence ID" value="AGX86715.1"/>
    <property type="molecule type" value="Genomic_DNA"/>
</dbReference>
<dbReference type="SMART" id="SM00560">
    <property type="entry name" value="LamGL"/>
    <property type="match status" value="1"/>
</dbReference>
<dbReference type="PANTHER" id="PTHR35812">
    <property type="entry name" value="LIPOPROTEIN"/>
    <property type="match status" value="1"/>
</dbReference>
<evidence type="ECO:0000256" key="2">
    <source>
        <dbReference type="ARBA" id="ARBA00023157"/>
    </source>
</evidence>
<accession>U5N605</accession>
<dbReference type="eggNOG" id="COG2340">
    <property type="taxonomic scope" value="Bacteria"/>
</dbReference>
<dbReference type="InterPro" id="IPR013320">
    <property type="entry name" value="ConA-like_dom_sf"/>
</dbReference>
<keyword evidence="5" id="KW-1185">Reference proteome</keyword>
<reference evidence="4 5" key="1">
    <citation type="journal article" date="2013" name="Genome Biol.">
        <title>Genomic analysis reveals key aspects of prokaryotic symbiosis in the phototrophic consortium "Chlorochromatium aggregatum".</title>
        <authorList>
            <person name="Liu Z."/>
            <person name="Muller J."/>
            <person name="Li T."/>
            <person name="Alvey R.M."/>
            <person name="Vogl K."/>
            <person name="Frigaard N.U."/>
            <person name="Rockwell N.C."/>
            <person name="Boyd E.S."/>
            <person name="Tomsho L.P."/>
            <person name="Schuster S.C."/>
            <person name="Henke P."/>
            <person name="Rohde M."/>
            <person name="Overmann J."/>
            <person name="Bryant D.A."/>
        </authorList>
    </citation>
    <scope>NUCLEOTIDE SEQUENCE [LARGE SCALE GENOMIC DNA]</scope>
    <source>
        <strain evidence="4">CR</strain>
    </source>
</reference>
<dbReference type="PROSITE" id="PS50853">
    <property type="entry name" value="FN3"/>
    <property type="match status" value="1"/>
</dbReference>
<name>U5N605_9BURK</name>
<dbReference type="PATRIC" id="fig|946483.4.peg.605"/>
<dbReference type="CDD" id="cd00063">
    <property type="entry name" value="FN3"/>
    <property type="match status" value="1"/>
</dbReference>
<dbReference type="Pfam" id="PF13385">
    <property type="entry name" value="Laminin_G_3"/>
    <property type="match status" value="1"/>
</dbReference>
<organism evidence="4 5">
    <name type="scientific">Candidatus Symbiobacter mobilis CR</name>
    <dbReference type="NCBI Taxonomy" id="946483"/>
    <lineage>
        <taxon>Bacteria</taxon>
        <taxon>Pseudomonadati</taxon>
        <taxon>Pseudomonadota</taxon>
        <taxon>Betaproteobacteria</taxon>
        <taxon>Burkholderiales</taxon>
        <taxon>Comamonadaceae</taxon>
    </lineage>
</organism>
<evidence type="ECO:0000313" key="5">
    <source>
        <dbReference type="Proteomes" id="UP000017184"/>
    </source>
</evidence>
<keyword evidence="1" id="KW-0732">Signal</keyword>
<dbReference type="Pfam" id="PF18998">
    <property type="entry name" value="Flg_new_2"/>
    <property type="match status" value="1"/>
</dbReference>
<dbReference type="InterPro" id="IPR013783">
    <property type="entry name" value="Ig-like_fold"/>
</dbReference>
<evidence type="ECO:0000313" key="4">
    <source>
        <dbReference type="EMBL" id="AGX86715.1"/>
    </source>
</evidence>
<proteinExistence type="predicted"/>
<dbReference type="eggNOG" id="COG3637">
    <property type="taxonomic scope" value="Bacteria"/>
</dbReference>
<dbReference type="eggNOG" id="COG3227">
    <property type="taxonomic scope" value="Bacteria"/>
</dbReference>
<protein>
    <recommendedName>
        <fullName evidence="3">Fibronectin type-III domain-containing protein</fullName>
    </recommendedName>
</protein>
<dbReference type="InterPro" id="IPR036116">
    <property type="entry name" value="FN3_sf"/>
</dbReference>
<dbReference type="eggNOG" id="COG0515">
    <property type="taxonomic scope" value="Bacteria"/>
</dbReference>
<dbReference type="HOGENOM" id="CLU_244062_0_0_4"/>
<dbReference type="Pfam" id="PF07603">
    <property type="entry name" value="Lcl_C"/>
    <property type="match status" value="2"/>
</dbReference>
<dbReference type="InterPro" id="IPR011460">
    <property type="entry name" value="Lcl_C"/>
</dbReference>
<evidence type="ECO:0000259" key="3">
    <source>
        <dbReference type="PROSITE" id="PS50853"/>
    </source>
</evidence>
<sequence>MFQVLMNGIRALAEWLESGNGTHSGMRSASTDRGSAQSRVMVRKSALARRGVSGFFESGRFILSVWIALFSLSASALTITHNGGVISGTSTNLTYAKAIWKSTEAHDSTFNSNNAVNYLLIDDVYRTGSLVITSPLKAGQKLSLYRLVGTSNNYTTQLVKTIDGPNFLLVNYVAQPGEYLVEMRFAGEDYPHVSFDFFPDGDGKSCNHLLPTTNWTCEQSWLPAHYRKDVEPWIRSQIGQIAYRIGAVGYAKELADKKVEMFDLAFDAGMAAARAYASSSQSSPGAKVDATAAAKEFLDSRLGSVTAMVLDANGIQTIGVALESLNNHLSIAAPLLRLLTGIDPKTGEPPNVVTVMLDVLDVGEKLGLDIVSIMGNSVGIISLAELEERFNETKIAWAMLQSLIQDNYGKWDGMVVSAGLTSGSNPTMNQIIDGFAAKLGYENLPLLENKYERARVNAIFQKGATELGDWVSTRRTMANPFNDADFDGVANTQDSAPNDPSIPAPTTYTLTVTSSGTGSGSIVSTTAGINCGNDCSENYTANASVTLTATPTAGGTFTGWSGGSCSGTSTTCTLTMDAAKTVTASFAPVQAADSFTPTSDFTDNSDGTVTHKLTGLTWMRCAMGQTWTGATCSGTASTYTFDQAKALTSGFAGKTDWRLPSPWELISIVDYDNYNPAINGTIFPNTSSSYPSSLFWSGSSSAYHTGAWDVDFSDGNAFGNGRSGSNRVRLVRGGQSLGTSTTPDSDFTDNGDGTVTHKKTHLTWKRCAEGQTWIGSTCSGTASSYTYDQAVALSGSFAGQSDWRTPNIQELQSILEYANYPPINTTIFPNTPSSHFWSGSPYAGNSGVGLVVDFRYGNAGAGGPSSILPVRLVRGTQTSPSVDLASGLVAYYPFDGNANDASGNGHHGTTSGGVSFVTSPVGSAASFDGTSGTKIQIPNKALNSLPSGTVAMWFKLNKSSTYSVLLDKTHTYVANYFQLLVEPNGETRVGLDYGSSSTSDPGIDWSRRAKTKATTGQWYFLVFTWDGSKWVYYFDGQLDSQFATSKVLQNFDYPVYIGAGVDYFQPLNGQVDEVRIYNRALSAAEVQQLYGAVATLASLSLTAPATLQSSGKTTLSASAAYSDSTTKTVTPTWTSSNPDVAAVSATGVLTAGSVAADTQVTLTASYTENGKTVTASKTLTIKAATVAQAPTIVTVIAGQGQATISFTAPTDNGGAAITGYTVTASPGGLTASGTASPLTVTGLSNGTAYTFTVKATNSAGASAASAASNSVTPTAPVTNGACGSAHNTALTSAPASGLCTNGTAGAVSGSGPWAWSCAGSGSGGGSTAQCNTTSAAVSGTCGSAHNTASSSAPTSSGLCATGTAGVVSGSGPWAWSCAGSSGGGTAQCTTTSAKPPVTLTPGWNLLGNGVEADIDVTQTFGDGSKFFTIWKWVTSGSAAGISYPAWAFYTPSLADGGQAYAASKGYELLAVIKGGDGFWVNAKTGFTYALPAGTPIASSSFQPEGGFRALGAGWRLMATGDNPTPTRFNDNLSLSPPAPGVIAENIKTLWAWDADRGGWYFWAPSLVNSSGLANYLSSKGYLDFTTLPSTPTGTLSPTTGFWVNMP</sequence>
<dbReference type="Gene3D" id="2.60.120.200">
    <property type="match status" value="1"/>
</dbReference>
<dbReference type="Gene3D" id="2.60.40.1080">
    <property type="match status" value="1"/>
</dbReference>
<dbReference type="KEGG" id="cbx:Cenrod_0604"/>
<dbReference type="OrthoDB" id="8555302at2"/>
<dbReference type="Proteomes" id="UP000017184">
    <property type="component" value="Chromosome"/>
</dbReference>
<dbReference type="SMART" id="SM00060">
    <property type="entry name" value="FN3"/>
    <property type="match status" value="1"/>
</dbReference>
<dbReference type="InterPro" id="IPR006558">
    <property type="entry name" value="LamG-like"/>
</dbReference>
<evidence type="ECO:0000256" key="1">
    <source>
        <dbReference type="ARBA" id="ARBA00022729"/>
    </source>
</evidence>
<dbReference type="STRING" id="946483.Cenrod_0604"/>
<dbReference type="SUPFAM" id="SSF49265">
    <property type="entry name" value="Fibronectin type III"/>
    <property type="match status" value="1"/>
</dbReference>
<keyword evidence="2" id="KW-1015">Disulfide bond</keyword>
<dbReference type="RefSeq" id="WP_022771536.1">
    <property type="nucleotide sequence ID" value="NC_022576.1"/>
</dbReference>
<dbReference type="InterPro" id="IPR044060">
    <property type="entry name" value="Bacterial_rp_domain"/>
</dbReference>
<gene>
    <name evidence="4" type="ORF">Cenrod_0604</name>
</gene>
<dbReference type="eggNOG" id="COG4733">
    <property type="taxonomic scope" value="Bacteria"/>
</dbReference>
<dbReference type="PANTHER" id="PTHR35812:SF1">
    <property type="entry name" value="LIPOPROTEIN"/>
    <property type="match status" value="1"/>
</dbReference>
<dbReference type="Gene3D" id="2.60.40.10">
    <property type="entry name" value="Immunoglobulins"/>
    <property type="match status" value="1"/>
</dbReference>
<dbReference type="Pfam" id="PF00041">
    <property type="entry name" value="fn3"/>
    <property type="match status" value="1"/>
</dbReference>